<feature type="compositionally biased region" description="Low complexity" evidence="1">
    <location>
        <begin position="463"/>
        <end position="480"/>
    </location>
</feature>
<reference evidence="3 4" key="1">
    <citation type="submission" date="2013-07" db="EMBL/GenBank/DDBJ databases">
        <title>The Genome Sequence of Cryptococcus heveanensis BCC8398.</title>
        <authorList>
            <consortium name="The Broad Institute Genome Sequencing Platform"/>
            <person name="Cuomo C."/>
            <person name="Litvintseva A."/>
            <person name="Chen Y."/>
            <person name="Heitman J."/>
            <person name="Sun S."/>
            <person name="Springer D."/>
            <person name="Dromer F."/>
            <person name="Young S.K."/>
            <person name="Zeng Q."/>
            <person name="Gargeya S."/>
            <person name="Fitzgerald M."/>
            <person name="Abouelleil A."/>
            <person name="Alvarado L."/>
            <person name="Berlin A.M."/>
            <person name="Chapman S.B."/>
            <person name="Dewar J."/>
            <person name="Goldberg J."/>
            <person name="Griggs A."/>
            <person name="Gujja S."/>
            <person name="Hansen M."/>
            <person name="Howarth C."/>
            <person name="Imamovic A."/>
            <person name="Larimer J."/>
            <person name="McCowan C."/>
            <person name="Murphy C."/>
            <person name="Pearson M."/>
            <person name="Priest M."/>
            <person name="Roberts A."/>
            <person name="Saif S."/>
            <person name="Shea T."/>
            <person name="Sykes S."/>
            <person name="Wortman J."/>
            <person name="Nusbaum C."/>
            <person name="Birren B."/>
        </authorList>
    </citation>
    <scope>NUCLEOTIDE SEQUENCE [LARGE SCALE GENOMIC DNA]</scope>
    <source>
        <strain evidence="3 4">BCC8398</strain>
    </source>
</reference>
<dbReference type="InterPro" id="IPR013948">
    <property type="entry name" value="DNA_replication_reg_Sld3_C"/>
</dbReference>
<organism evidence="3 4">
    <name type="scientific">Kwoniella heveanensis BCC8398</name>
    <dbReference type="NCBI Taxonomy" id="1296120"/>
    <lineage>
        <taxon>Eukaryota</taxon>
        <taxon>Fungi</taxon>
        <taxon>Dikarya</taxon>
        <taxon>Basidiomycota</taxon>
        <taxon>Agaricomycotina</taxon>
        <taxon>Tremellomycetes</taxon>
        <taxon>Tremellales</taxon>
        <taxon>Cryptococcaceae</taxon>
        <taxon>Kwoniella</taxon>
    </lineage>
</organism>
<feature type="region of interest" description="Disordered" evidence="1">
    <location>
        <begin position="283"/>
        <end position="303"/>
    </location>
</feature>
<dbReference type="OrthoDB" id="3003917at2759"/>
<feature type="compositionally biased region" description="Low complexity" evidence="1">
    <location>
        <begin position="629"/>
        <end position="649"/>
    </location>
</feature>
<name>A0A1B9GIE6_9TREE</name>
<feature type="compositionally biased region" description="Basic and acidic residues" evidence="1">
    <location>
        <begin position="694"/>
        <end position="710"/>
    </location>
</feature>
<feature type="region of interest" description="Disordered" evidence="1">
    <location>
        <begin position="348"/>
        <end position="485"/>
    </location>
</feature>
<feature type="compositionally biased region" description="Acidic residues" evidence="1">
    <location>
        <begin position="711"/>
        <end position="739"/>
    </location>
</feature>
<evidence type="ECO:0000313" key="4">
    <source>
        <dbReference type="Proteomes" id="UP000092666"/>
    </source>
</evidence>
<dbReference type="PANTHER" id="PTHR28067:SF1">
    <property type="entry name" value="DNA REPLICATION REGULATOR SLD3"/>
    <property type="match status" value="1"/>
</dbReference>
<proteinExistence type="predicted"/>
<dbReference type="STRING" id="1296120.A0A1B9GIE6"/>
<feature type="compositionally biased region" description="Polar residues" evidence="1">
    <location>
        <begin position="580"/>
        <end position="600"/>
    </location>
</feature>
<feature type="region of interest" description="Disordered" evidence="1">
    <location>
        <begin position="532"/>
        <end position="762"/>
    </location>
</feature>
<dbReference type="AlphaFoldDB" id="A0A1B9GIE6"/>
<dbReference type="GO" id="GO:0006270">
    <property type="term" value="P:DNA replication initiation"/>
    <property type="evidence" value="ECO:0007669"/>
    <property type="project" value="InterPro"/>
</dbReference>
<dbReference type="Gene3D" id="1.20.58.2130">
    <property type="match status" value="1"/>
</dbReference>
<dbReference type="InterPro" id="IPR042511">
    <property type="entry name" value="Sld3"/>
</dbReference>
<sequence length="762" mass="82590">MTTLVESPLPMDVPGTSKLASLPFRLDLSCPINLPSKPLSAGSGWPFIIAGPSRIPDEELDDFVRRRYNETLYLPEVFSPISGFAADLHRCRANATSPVYGDDGVARSCQTTVDLIKPLLLSLPQIERKHRRTVLPILSNTANTSSSSTKAAPPTAGGVQLNDQEKSVIRFSLDLRVGSRLAADDGVIPVPKRISDESEKRELLIQIIFLFLYMTSLPPSEGEQKSKKRKRRSHFHRHEPEATEPASPTEDPKMALELLIDRLSVWQAVADLDLDLNGDDAKTNASGGTGSHGNQRKQTGKGGDSAGVGALLGKFWKSVIMPFFVATQPELCATFHIKVFGHPIPPKLLPAPTQTQSGAGQTTLGSTTKKPRKPKITRPMPSNDDLLLPPPPVFGNRDRPRSTSYDKQKEYERERAMSRTSSRAGSRAPSDAGSRASPPPTSISASASGTASGAHMRRSLSRTSDSQSQIQTASTSASLLRRSRSRSIDPIARSESLTSVRNIGNASKKSLMRAPSGKDLFKSREVGLLRRTTSSTTTALTRKESLKGLGRNETGLSREDSQSQGGSSRFGLLGRKTSGGRETQSKGSGDVETQNPNTLILATPSKPRHTHAFFGTRTQSQPHFQAPGQSQYQHPYQYQNPNQNQPAYQAWPEQINTPGRERDGAGSGSASTSKANNARPAFIAETPANPSRIAKRDSGSYSNEDVRLSDDAGDWDGSDDPLGELWENTDDECDGDGDDDSRRRGSGSDGHRGLMVPETPMK</sequence>
<feature type="compositionally biased region" description="Basic residues" evidence="1">
    <location>
        <begin position="226"/>
        <end position="237"/>
    </location>
</feature>
<dbReference type="PANTHER" id="PTHR28067">
    <property type="entry name" value="DNA REPLICATION REGULATOR SLD3"/>
    <property type="match status" value="1"/>
</dbReference>
<evidence type="ECO:0000313" key="3">
    <source>
        <dbReference type="EMBL" id="OCF30721.1"/>
    </source>
</evidence>
<reference evidence="4" key="2">
    <citation type="submission" date="2013-12" db="EMBL/GenBank/DDBJ databases">
        <title>Evolution of pathogenesis and genome organization in the Tremellales.</title>
        <authorList>
            <person name="Cuomo C."/>
            <person name="Litvintseva A."/>
            <person name="Heitman J."/>
            <person name="Chen Y."/>
            <person name="Sun S."/>
            <person name="Springer D."/>
            <person name="Dromer F."/>
            <person name="Young S."/>
            <person name="Zeng Q."/>
            <person name="Chapman S."/>
            <person name="Gujja S."/>
            <person name="Saif S."/>
            <person name="Birren B."/>
        </authorList>
    </citation>
    <scope>NUCLEOTIDE SEQUENCE [LARGE SCALE GENOMIC DNA]</scope>
    <source>
        <strain evidence="4">BCC8398</strain>
    </source>
</reference>
<feature type="domain" description="DNA replication regulator Sld3 C-terminal" evidence="2">
    <location>
        <begin position="62"/>
        <end position="630"/>
    </location>
</feature>
<evidence type="ECO:0000256" key="1">
    <source>
        <dbReference type="SAM" id="MobiDB-lite"/>
    </source>
</evidence>
<protein>
    <recommendedName>
        <fullName evidence="2">DNA replication regulator Sld3 C-terminal domain-containing protein</fullName>
    </recommendedName>
</protein>
<evidence type="ECO:0000259" key="2">
    <source>
        <dbReference type="Pfam" id="PF08639"/>
    </source>
</evidence>
<dbReference type="GO" id="GO:0031261">
    <property type="term" value="C:DNA replication preinitiation complex"/>
    <property type="evidence" value="ECO:0007669"/>
    <property type="project" value="TreeGrafter"/>
</dbReference>
<dbReference type="Proteomes" id="UP000092666">
    <property type="component" value="Unassembled WGS sequence"/>
</dbReference>
<keyword evidence="4" id="KW-1185">Reference proteome</keyword>
<feature type="compositionally biased region" description="Polar residues" evidence="1">
    <location>
        <begin position="352"/>
        <end position="366"/>
    </location>
</feature>
<dbReference type="Pfam" id="PF08639">
    <property type="entry name" value="Sld3_STD"/>
    <property type="match status" value="1"/>
</dbReference>
<feature type="compositionally biased region" description="Low complexity" evidence="1">
    <location>
        <begin position="668"/>
        <end position="678"/>
    </location>
</feature>
<feature type="compositionally biased region" description="Basic and acidic residues" evidence="1">
    <location>
        <begin position="396"/>
        <end position="417"/>
    </location>
</feature>
<feature type="region of interest" description="Disordered" evidence="1">
    <location>
        <begin position="219"/>
        <end position="251"/>
    </location>
</feature>
<feature type="compositionally biased region" description="Low complexity" evidence="1">
    <location>
        <begin position="442"/>
        <end position="454"/>
    </location>
</feature>
<accession>A0A1B9GIE6</accession>
<dbReference type="EMBL" id="KV700143">
    <property type="protein sequence ID" value="OCF30721.1"/>
    <property type="molecule type" value="Genomic_DNA"/>
</dbReference>
<gene>
    <name evidence="3" type="ORF">I316_07607</name>
</gene>